<evidence type="ECO:0000313" key="1">
    <source>
        <dbReference type="EMBL" id="SED61862.1"/>
    </source>
</evidence>
<name>A0ABY0YJ10_9PSED</name>
<reference evidence="1 2" key="1">
    <citation type="submission" date="2016-10" db="EMBL/GenBank/DDBJ databases">
        <authorList>
            <person name="Varghese N."/>
            <person name="Submissions S."/>
        </authorList>
    </citation>
    <scope>NUCLEOTIDE SEQUENCE [LARGE SCALE GENOMIC DNA]</scope>
    <source>
        <strain evidence="1 2">BS3780</strain>
    </source>
</reference>
<gene>
    <name evidence="1" type="ORF">SAMN04490188_0925</name>
</gene>
<evidence type="ECO:0000313" key="2">
    <source>
        <dbReference type="Proteomes" id="UP000183915"/>
    </source>
</evidence>
<protein>
    <submittedName>
        <fullName evidence="1">Uncharacterized protein</fullName>
    </submittedName>
</protein>
<proteinExistence type="predicted"/>
<comment type="caution">
    <text evidence="1">The sequence shown here is derived from an EMBL/GenBank/DDBJ whole genome shotgun (WGS) entry which is preliminary data.</text>
</comment>
<accession>A0ABY0YJ10</accession>
<dbReference type="RefSeq" id="WP_053189683.1">
    <property type="nucleotide sequence ID" value="NZ_FNTT01000002.1"/>
</dbReference>
<dbReference type="Proteomes" id="UP000183915">
    <property type="component" value="Unassembled WGS sequence"/>
</dbReference>
<organism evidence="1 2">
    <name type="scientific">Pseudomonas kilonensis</name>
    <dbReference type="NCBI Taxonomy" id="132476"/>
    <lineage>
        <taxon>Bacteria</taxon>
        <taxon>Pseudomonadati</taxon>
        <taxon>Pseudomonadota</taxon>
        <taxon>Gammaproteobacteria</taxon>
        <taxon>Pseudomonadales</taxon>
        <taxon>Pseudomonadaceae</taxon>
        <taxon>Pseudomonas</taxon>
    </lineage>
</organism>
<keyword evidence="2" id="KW-1185">Reference proteome</keyword>
<dbReference type="EMBL" id="FNTT01000002">
    <property type="protein sequence ID" value="SED61862.1"/>
    <property type="molecule type" value="Genomic_DNA"/>
</dbReference>
<sequence>MKPKPSMMPLIGLLFVFNIENVSDEKREEIIVSKNINIDSELSELFDVLLKPEFLRYPPGAQDKYIEVISYYLEAGDSFDDLFEDMDTYFDQEIYDQRHFMEVLLNCLRCYQLESVSES</sequence>